<proteinExistence type="predicted"/>
<name>A0A432LMV8_9BACT</name>
<dbReference type="InterPro" id="IPR032179">
    <property type="entry name" value="Cry22Aa_Ig-like"/>
</dbReference>
<dbReference type="Gene3D" id="2.60.40.10">
    <property type="entry name" value="Immunoglobulins"/>
    <property type="match status" value="1"/>
</dbReference>
<evidence type="ECO:0000259" key="3">
    <source>
        <dbReference type="Pfam" id="PF16404"/>
    </source>
</evidence>
<evidence type="ECO:0000313" key="5">
    <source>
        <dbReference type="Proteomes" id="UP000278983"/>
    </source>
</evidence>
<feature type="chain" id="PRO_5019473724" evidence="1">
    <location>
        <begin position="23"/>
        <end position="237"/>
    </location>
</feature>
<organism evidence="4 5">
    <name type="scientific">Prevotella koreensis</name>
    <dbReference type="NCBI Taxonomy" id="2490854"/>
    <lineage>
        <taxon>Bacteria</taxon>
        <taxon>Pseudomonadati</taxon>
        <taxon>Bacteroidota</taxon>
        <taxon>Bacteroidia</taxon>
        <taxon>Bacteroidales</taxon>
        <taxon>Prevotellaceae</taxon>
        <taxon>Prevotella</taxon>
    </lineage>
</organism>
<gene>
    <name evidence="4" type="ORF">EHV08_10030</name>
</gene>
<evidence type="ECO:0000313" key="4">
    <source>
        <dbReference type="EMBL" id="RUL60049.1"/>
    </source>
</evidence>
<keyword evidence="1" id="KW-0732">Signal</keyword>
<feature type="domain" description="Pesticidal crystal protein Cry22Aa Ig-like" evidence="2">
    <location>
        <begin position="39"/>
        <end position="110"/>
    </location>
</feature>
<dbReference type="PROSITE" id="PS51257">
    <property type="entry name" value="PROKAR_LIPOPROTEIN"/>
    <property type="match status" value="1"/>
</dbReference>
<dbReference type="InterPro" id="IPR013783">
    <property type="entry name" value="Ig-like_fold"/>
</dbReference>
<accession>A0A432LMV8</accession>
<dbReference type="Pfam" id="PF16403">
    <property type="entry name" value="Bact_surface_Ig-like"/>
    <property type="match status" value="1"/>
</dbReference>
<evidence type="ECO:0000259" key="2">
    <source>
        <dbReference type="Pfam" id="PF16403"/>
    </source>
</evidence>
<dbReference type="OrthoDB" id="1026566at2"/>
<feature type="domain" description="BT-2262-like C-terminal" evidence="3">
    <location>
        <begin position="112"/>
        <end position="236"/>
    </location>
</feature>
<sequence>MKKYFLYSLTLCFMMLGFVACSGDEEITDSRLTYYVRFEMLGKDTILSPVGQPYTDPGCNATLGGKDYTSEIIIKGLENVDINTPGMYYVTYSGVGSDGFSSSITRVVIVYDPDVSEDISGNYITIDGTQRVREGKVIEYPGFKVKISKIAPGVFYVDDLLGGYYAQKVYPQYGDLTALKGYVWLHSDMTITGLSGYNEGFKDTFDAVNGSFDKDTGALKWTTDYSEMKFDVVLEKK</sequence>
<dbReference type="Pfam" id="PF16404">
    <property type="entry name" value="BT_2262-like_C"/>
    <property type="match status" value="1"/>
</dbReference>
<dbReference type="InterPro" id="IPR032180">
    <property type="entry name" value="BT_2262-like_C"/>
</dbReference>
<reference evidence="4 5" key="1">
    <citation type="submission" date="2018-12" db="EMBL/GenBank/DDBJ databases">
        <title>Genome sequencing of Prevotella sp. KCOM 3155 (= JS262).</title>
        <authorList>
            <person name="Kook J.-K."/>
            <person name="Park S.-N."/>
            <person name="Lim Y.K."/>
        </authorList>
    </citation>
    <scope>NUCLEOTIDE SEQUENCE [LARGE SCALE GENOMIC DNA]</scope>
    <source>
        <strain evidence="4 5">KCOM 3155</strain>
    </source>
</reference>
<comment type="caution">
    <text evidence="4">The sequence shown here is derived from an EMBL/GenBank/DDBJ whole genome shotgun (WGS) entry which is preliminary data.</text>
</comment>
<evidence type="ECO:0000256" key="1">
    <source>
        <dbReference type="SAM" id="SignalP"/>
    </source>
</evidence>
<dbReference type="AlphaFoldDB" id="A0A432LMV8"/>
<keyword evidence="5" id="KW-1185">Reference proteome</keyword>
<feature type="signal peptide" evidence="1">
    <location>
        <begin position="1"/>
        <end position="22"/>
    </location>
</feature>
<dbReference type="Proteomes" id="UP000278983">
    <property type="component" value="Unassembled WGS sequence"/>
</dbReference>
<dbReference type="EMBL" id="RYYU01000001">
    <property type="protein sequence ID" value="RUL60049.1"/>
    <property type="molecule type" value="Genomic_DNA"/>
</dbReference>
<protein>
    <submittedName>
        <fullName evidence="4">DUF5012 domain-containing protein</fullName>
    </submittedName>
</protein>
<dbReference type="RefSeq" id="WP_126679143.1">
    <property type="nucleotide sequence ID" value="NZ_RYYU01000001.1"/>
</dbReference>